<accession>A0A037ZKC5</accession>
<organism evidence="3 4">
    <name type="scientific">Actibacterium mucosum KCTC 23349</name>
    <dbReference type="NCBI Taxonomy" id="1454373"/>
    <lineage>
        <taxon>Bacteria</taxon>
        <taxon>Pseudomonadati</taxon>
        <taxon>Pseudomonadota</taxon>
        <taxon>Alphaproteobacteria</taxon>
        <taxon>Rhodobacterales</taxon>
        <taxon>Roseobacteraceae</taxon>
        <taxon>Actibacterium</taxon>
    </lineage>
</organism>
<evidence type="ECO:0000313" key="3">
    <source>
        <dbReference type="EMBL" id="KAJ55992.1"/>
    </source>
</evidence>
<dbReference type="Gene3D" id="3.30.360.10">
    <property type="entry name" value="Dihydrodipicolinate Reductase, domain 2"/>
    <property type="match status" value="1"/>
</dbReference>
<dbReference type="SUPFAM" id="SSF55347">
    <property type="entry name" value="Glyceraldehyde-3-phosphate dehydrogenase-like, C-terminal domain"/>
    <property type="match status" value="1"/>
</dbReference>
<dbReference type="STRING" id="1454373.ACMU_09515"/>
<dbReference type="Pfam" id="PF01408">
    <property type="entry name" value="GFO_IDH_MocA"/>
    <property type="match status" value="1"/>
</dbReference>
<dbReference type="Proteomes" id="UP000026249">
    <property type="component" value="Unassembled WGS sequence"/>
</dbReference>
<dbReference type="AlphaFoldDB" id="A0A037ZKC5"/>
<protein>
    <submittedName>
        <fullName evidence="3">Oxidoreductase</fullName>
    </submittedName>
</protein>
<feature type="domain" description="Gfo/Idh/MocA-like oxidoreductase N-terminal" evidence="1">
    <location>
        <begin position="5"/>
        <end position="122"/>
    </location>
</feature>
<name>A0A037ZKC5_9RHOB</name>
<feature type="domain" description="Gfo/Idh/MocA-like oxidoreductase C-terminal" evidence="2">
    <location>
        <begin position="143"/>
        <end position="359"/>
    </location>
</feature>
<dbReference type="SUPFAM" id="SSF51735">
    <property type="entry name" value="NAD(P)-binding Rossmann-fold domains"/>
    <property type="match status" value="1"/>
</dbReference>
<gene>
    <name evidence="3" type="ORF">ACMU_09515</name>
</gene>
<dbReference type="InterPro" id="IPR050424">
    <property type="entry name" value="Gfo-Idh-MocA_inositol_DH"/>
</dbReference>
<dbReference type="GO" id="GO:0000166">
    <property type="term" value="F:nucleotide binding"/>
    <property type="evidence" value="ECO:0007669"/>
    <property type="project" value="InterPro"/>
</dbReference>
<dbReference type="RefSeq" id="WP_035258120.1">
    <property type="nucleotide sequence ID" value="NZ_JFKE01000003.1"/>
</dbReference>
<dbReference type="Gene3D" id="3.40.50.720">
    <property type="entry name" value="NAD(P)-binding Rossmann-like Domain"/>
    <property type="match status" value="1"/>
</dbReference>
<proteinExistence type="predicted"/>
<evidence type="ECO:0000313" key="4">
    <source>
        <dbReference type="Proteomes" id="UP000026249"/>
    </source>
</evidence>
<dbReference type="Pfam" id="PF02894">
    <property type="entry name" value="GFO_IDH_MocA_C"/>
    <property type="match status" value="1"/>
</dbReference>
<dbReference type="EMBL" id="JFKE01000003">
    <property type="protein sequence ID" value="KAJ55992.1"/>
    <property type="molecule type" value="Genomic_DNA"/>
</dbReference>
<keyword evidence="4" id="KW-1185">Reference proteome</keyword>
<reference evidence="3 4" key="1">
    <citation type="submission" date="2014-03" db="EMBL/GenBank/DDBJ databases">
        <title>Draft Genome Sequence of Actibacterium mucosum KCTC 23349, a Marine Alphaproteobacterium with Complex Ionic Requirements Isolated from Mediterranean Seawater at Malvarrosa Beach, Valencia, Spain.</title>
        <authorList>
            <person name="Arahal D.R."/>
            <person name="Shao Z."/>
            <person name="Lai Q."/>
            <person name="Pujalte M.J."/>
        </authorList>
    </citation>
    <scope>NUCLEOTIDE SEQUENCE [LARGE SCALE GENOMIC DNA]</scope>
    <source>
        <strain evidence="3 4">KCTC 23349</strain>
    </source>
</reference>
<dbReference type="PANTHER" id="PTHR43593">
    <property type="match status" value="1"/>
</dbReference>
<evidence type="ECO:0000259" key="2">
    <source>
        <dbReference type="Pfam" id="PF02894"/>
    </source>
</evidence>
<dbReference type="PANTHER" id="PTHR43593:SF1">
    <property type="entry name" value="INOSITOL 2-DEHYDROGENASE"/>
    <property type="match status" value="1"/>
</dbReference>
<evidence type="ECO:0000259" key="1">
    <source>
        <dbReference type="Pfam" id="PF01408"/>
    </source>
</evidence>
<dbReference type="OrthoDB" id="9815825at2"/>
<dbReference type="InterPro" id="IPR000683">
    <property type="entry name" value="Gfo/Idh/MocA-like_OxRdtase_N"/>
</dbReference>
<dbReference type="InterPro" id="IPR036291">
    <property type="entry name" value="NAD(P)-bd_dom_sf"/>
</dbReference>
<sequence length="370" mass="40603">MTTVYGVIGCGMMGQEHIRNLALIPDTKIGAVYEPDAGMLAVTRELVPDAKVATSIADLVQTPELDCLLIASPNYMHVDQLREITALRTLPILVEKPLATDPADRATVAEMAANYGAPIWVAMEYRFMPPIAKFLELVEEATGGVKMLTLREHRFPFLHKVNNWNRFNSQSGGTMVEKCCHFFDLMRLITKADPVRIVGSGGQMANHKDERVDGVAPDIWDSGYSAIDFDNGARAMLEICMFAEGSDYQEEISAVGPKGKIECLVPGPARMWPAHRGPQPEAKVVISPRDKSAVTVIDVPVDETLATAGDHHGSTFHQHEQFVRVVRGEIDPQVTLRDGWMAVAMGMATQQSASDDVVVDFAGQYAWPND</sequence>
<comment type="caution">
    <text evidence="3">The sequence shown here is derived from an EMBL/GenBank/DDBJ whole genome shotgun (WGS) entry which is preliminary data.</text>
</comment>
<dbReference type="InterPro" id="IPR004104">
    <property type="entry name" value="Gfo/Idh/MocA-like_OxRdtase_C"/>
</dbReference>